<dbReference type="EMBL" id="JAUZVY010000005">
    <property type="protein sequence ID" value="MDP4529767.1"/>
    <property type="molecule type" value="Genomic_DNA"/>
</dbReference>
<proteinExistence type="predicted"/>
<protein>
    <submittedName>
        <fullName evidence="2">M28 family peptidase</fullName>
    </submittedName>
</protein>
<dbReference type="PANTHER" id="PTHR12147">
    <property type="entry name" value="METALLOPEPTIDASE M28 FAMILY MEMBER"/>
    <property type="match status" value="1"/>
</dbReference>
<name>A0ABT9GS35_9GAMM</name>
<keyword evidence="3" id="KW-1185">Reference proteome</keyword>
<comment type="caution">
    <text evidence="2">The sequence shown here is derived from an EMBL/GenBank/DDBJ whole genome shotgun (WGS) entry which is preliminary data.</text>
</comment>
<sequence length="322" mass="36028">MKKPSKHLVLLGGGWLCLYALFASHSVANEVLEQVLLDIQQLSSEAKQGRETGTEGAALTRDWLKQRFAELDVASWQDSYAAPFRYRQGRHTKEGVNLQGWLPGCPDAPGYIVISAHYDHLGKRGRRIYPGANDNASGVAAMLALIRQLKQLDAPCRAYHYILLATDAEENGLHGSAAFVRQPPVALEQIVLNINLDMLARSEPRGQLFITGARRVPGLRTHLQQHQGQLRLVFLTDRGPLQAGSLQPLYDWRNSSDHAYFHRAGIPYLFFGGMPFTDYHSPNDQWQRIDAEFLSQVMTIIGQTILWLENETDVLGLSSDSN</sequence>
<evidence type="ECO:0000313" key="2">
    <source>
        <dbReference type="EMBL" id="MDP4529767.1"/>
    </source>
</evidence>
<dbReference type="Proteomes" id="UP001236258">
    <property type="component" value="Unassembled WGS sequence"/>
</dbReference>
<dbReference type="SUPFAM" id="SSF53187">
    <property type="entry name" value="Zn-dependent exopeptidases"/>
    <property type="match status" value="1"/>
</dbReference>
<gene>
    <name evidence="2" type="ORF">Q3O59_12110</name>
</gene>
<evidence type="ECO:0000259" key="1">
    <source>
        <dbReference type="Pfam" id="PF04389"/>
    </source>
</evidence>
<accession>A0ABT9GS35</accession>
<organism evidence="2 3">
    <name type="scientific">Alkalimonas delamerensis</name>
    <dbReference type="NCBI Taxonomy" id="265981"/>
    <lineage>
        <taxon>Bacteria</taxon>
        <taxon>Pseudomonadati</taxon>
        <taxon>Pseudomonadota</taxon>
        <taxon>Gammaproteobacteria</taxon>
        <taxon>Alkalimonas</taxon>
    </lineage>
</organism>
<feature type="domain" description="Peptidase M28" evidence="1">
    <location>
        <begin position="109"/>
        <end position="302"/>
    </location>
</feature>
<dbReference type="InterPro" id="IPR045175">
    <property type="entry name" value="M28_fam"/>
</dbReference>
<dbReference type="PANTHER" id="PTHR12147:SF26">
    <property type="entry name" value="PEPTIDASE M28 DOMAIN-CONTAINING PROTEIN"/>
    <property type="match status" value="1"/>
</dbReference>
<evidence type="ECO:0000313" key="3">
    <source>
        <dbReference type="Proteomes" id="UP001236258"/>
    </source>
</evidence>
<dbReference type="InterPro" id="IPR007484">
    <property type="entry name" value="Peptidase_M28"/>
</dbReference>
<dbReference type="Gene3D" id="3.40.630.10">
    <property type="entry name" value="Zn peptidases"/>
    <property type="match status" value="1"/>
</dbReference>
<dbReference type="RefSeq" id="WP_305945824.1">
    <property type="nucleotide sequence ID" value="NZ_JAUZVY010000005.1"/>
</dbReference>
<dbReference type="Pfam" id="PF04389">
    <property type="entry name" value="Peptidase_M28"/>
    <property type="match status" value="1"/>
</dbReference>
<reference evidence="2 3" key="1">
    <citation type="submission" date="2023-08" db="EMBL/GenBank/DDBJ databases">
        <authorList>
            <person name="Joshi A."/>
            <person name="Thite S."/>
        </authorList>
    </citation>
    <scope>NUCLEOTIDE SEQUENCE [LARGE SCALE GENOMIC DNA]</scope>
    <source>
        <strain evidence="2 3">1E1</strain>
    </source>
</reference>